<evidence type="ECO:0000256" key="1">
    <source>
        <dbReference type="ARBA" id="ARBA00004196"/>
    </source>
</evidence>
<evidence type="ECO:0000259" key="5">
    <source>
        <dbReference type="PROSITE" id="PS50857"/>
    </source>
</evidence>
<dbReference type="AlphaFoldDB" id="A0A841JSF2"/>
<organism evidence="6 7">
    <name type="scientific">Silvibacterium bohemicum</name>
    <dbReference type="NCBI Taxonomy" id="1577686"/>
    <lineage>
        <taxon>Bacteria</taxon>
        <taxon>Pseudomonadati</taxon>
        <taxon>Acidobacteriota</taxon>
        <taxon>Terriglobia</taxon>
        <taxon>Terriglobales</taxon>
        <taxon>Acidobacteriaceae</taxon>
        <taxon>Silvibacterium</taxon>
    </lineage>
</organism>
<dbReference type="GO" id="GO:0016020">
    <property type="term" value="C:membrane"/>
    <property type="evidence" value="ECO:0007669"/>
    <property type="project" value="InterPro"/>
</dbReference>
<reference evidence="6 7" key="1">
    <citation type="submission" date="2020-08" db="EMBL/GenBank/DDBJ databases">
        <title>Genomic Encyclopedia of Type Strains, Phase IV (KMG-IV): sequencing the most valuable type-strain genomes for metagenomic binning, comparative biology and taxonomic classification.</title>
        <authorList>
            <person name="Goeker M."/>
        </authorList>
    </citation>
    <scope>NUCLEOTIDE SEQUENCE [LARGE SCALE GENOMIC DNA]</scope>
    <source>
        <strain evidence="6 7">DSM 103733</strain>
    </source>
</reference>
<dbReference type="EMBL" id="JACHEK010000002">
    <property type="protein sequence ID" value="MBB6143375.1"/>
    <property type="molecule type" value="Genomic_DNA"/>
</dbReference>
<dbReference type="OrthoDB" id="279535at2"/>
<dbReference type="PROSITE" id="PS50857">
    <property type="entry name" value="COX2_CUA"/>
    <property type="match status" value="1"/>
</dbReference>
<keyword evidence="3" id="KW-0186">Copper</keyword>
<dbReference type="GO" id="GO:0004129">
    <property type="term" value="F:cytochrome-c oxidase activity"/>
    <property type="evidence" value="ECO:0007669"/>
    <property type="project" value="InterPro"/>
</dbReference>
<feature type="chain" id="PRO_5032390710" evidence="4">
    <location>
        <begin position="26"/>
        <end position="122"/>
    </location>
</feature>
<evidence type="ECO:0000256" key="4">
    <source>
        <dbReference type="SAM" id="SignalP"/>
    </source>
</evidence>
<gene>
    <name evidence="6" type="ORF">HNQ77_001319</name>
</gene>
<sequence length="122" mass="12970">MNFKVVPKLLSIAAILVASSGIVVSQTQAPTTIEIHVKRYAFEPAEITLKKGEPVKLEVISDDVTHSLRIDGLKVNLKVPAGTTADTVITPQETGDFAGKCGVFCGLGHGKMKFTVHVVDGK</sequence>
<dbReference type="Proteomes" id="UP000538666">
    <property type="component" value="Unassembled WGS sequence"/>
</dbReference>
<dbReference type="PANTHER" id="PTHR42838">
    <property type="entry name" value="CYTOCHROME C OXIDASE SUBUNIT II"/>
    <property type="match status" value="1"/>
</dbReference>
<proteinExistence type="predicted"/>
<dbReference type="GO" id="GO:0005507">
    <property type="term" value="F:copper ion binding"/>
    <property type="evidence" value="ECO:0007669"/>
    <property type="project" value="InterPro"/>
</dbReference>
<dbReference type="PANTHER" id="PTHR42838:SF2">
    <property type="entry name" value="NITROUS-OXIDE REDUCTASE"/>
    <property type="match status" value="1"/>
</dbReference>
<keyword evidence="4" id="KW-0732">Signal</keyword>
<accession>A0A841JSF2</accession>
<feature type="domain" description="Cytochrome oxidase subunit II copper A binding" evidence="5">
    <location>
        <begin position="26"/>
        <end position="122"/>
    </location>
</feature>
<dbReference type="Gene3D" id="2.60.40.420">
    <property type="entry name" value="Cupredoxins - blue copper proteins"/>
    <property type="match status" value="1"/>
</dbReference>
<keyword evidence="7" id="KW-1185">Reference proteome</keyword>
<evidence type="ECO:0000313" key="7">
    <source>
        <dbReference type="Proteomes" id="UP000538666"/>
    </source>
</evidence>
<dbReference type="Pfam" id="PF13473">
    <property type="entry name" value="Cupredoxin_1"/>
    <property type="match status" value="1"/>
</dbReference>
<dbReference type="GO" id="GO:0030313">
    <property type="term" value="C:cell envelope"/>
    <property type="evidence" value="ECO:0007669"/>
    <property type="project" value="UniProtKB-SubCell"/>
</dbReference>
<comment type="subcellular location">
    <subcellularLocation>
        <location evidence="1">Cell envelope</location>
    </subcellularLocation>
</comment>
<dbReference type="InterPro" id="IPR001505">
    <property type="entry name" value="Copper_CuA"/>
</dbReference>
<comment type="caution">
    <text evidence="6">The sequence shown here is derived from an EMBL/GenBank/DDBJ whole genome shotgun (WGS) entry which is preliminary data.</text>
</comment>
<protein>
    <submittedName>
        <fullName evidence="6">Cytochrome c oxidase subunit 2</fullName>
    </submittedName>
</protein>
<dbReference type="InterPro" id="IPR008972">
    <property type="entry name" value="Cupredoxin"/>
</dbReference>
<evidence type="ECO:0000256" key="3">
    <source>
        <dbReference type="ARBA" id="ARBA00023008"/>
    </source>
</evidence>
<feature type="signal peptide" evidence="4">
    <location>
        <begin position="1"/>
        <end position="25"/>
    </location>
</feature>
<dbReference type="RefSeq" id="WP_050062262.1">
    <property type="nucleotide sequence ID" value="NZ_JACHEK010000002.1"/>
</dbReference>
<evidence type="ECO:0000313" key="6">
    <source>
        <dbReference type="EMBL" id="MBB6143375.1"/>
    </source>
</evidence>
<dbReference type="InterPro" id="IPR028096">
    <property type="entry name" value="EfeO_Cupredoxin"/>
</dbReference>
<dbReference type="InterPro" id="IPR051403">
    <property type="entry name" value="NosZ/Cyto_c_oxidase_sub2"/>
</dbReference>
<dbReference type="PROSITE" id="PS00078">
    <property type="entry name" value="COX2"/>
    <property type="match status" value="1"/>
</dbReference>
<dbReference type="InterPro" id="IPR002429">
    <property type="entry name" value="CcO_II-like_C"/>
</dbReference>
<name>A0A841JSF2_9BACT</name>
<keyword evidence="2" id="KW-0479">Metal-binding</keyword>
<dbReference type="SUPFAM" id="SSF49503">
    <property type="entry name" value="Cupredoxins"/>
    <property type="match status" value="1"/>
</dbReference>
<evidence type="ECO:0000256" key="2">
    <source>
        <dbReference type="ARBA" id="ARBA00022723"/>
    </source>
</evidence>